<keyword evidence="2" id="KW-1185">Reference proteome</keyword>
<dbReference type="Proteomes" id="UP001485459">
    <property type="component" value="Chromosome"/>
</dbReference>
<dbReference type="EMBL" id="CP149822">
    <property type="protein sequence ID" value="WZN39895.1"/>
    <property type="molecule type" value="Genomic_DNA"/>
</dbReference>
<dbReference type="RefSeq" id="WP_341834859.1">
    <property type="nucleotide sequence ID" value="NZ_CP149822.1"/>
</dbReference>
<name>A0ABZ2YJJ9_9BACT</name>
<sequence length="166" mass="19150">MRWHVTMLPISDSATRIVIQKSTNGTFEAIKCESSTDSFPKGFVYFTLTPKGNQIRSEKRRCIVSTDFPAKQTGNLFSPYLMTNPIVQHPALLRVSPDNLKHKLPELEYFVKNPIDAEYKKISPIRCWTPIKKLMPNYPQQKRFSIRSPLLPSRSTLKQNSPGRWL</sequence>
<reference evidence="2" key="1">
    <citation type="submission" date="2024-03" db="EMBL/GenBank/DDBJ databases">
        <title>Chitinophaga horti sp. nov., isolated from garden soil.</title>
        <authorList>
            <person name="Lee D.S."/>
            <person name="Han D.M."/>
            <person name="Baek J.H."/>
            <person name="Choi D.G."/>
            <person name="Jeon J.H."/>
            <person name="Jeon C.O."/>
        </authorList>
    </citation>
    <scope>NUCLEOTIDE SEQUENCE [LARGE SCALE GENOMIC DNA]</scope>
    <source>
        <strain evidence="2">GPA1</strain>
    </source>
</reference>
<gene>
    <name evidence="1" type="ORF">WJU16_18115</name>
</gene>
<organism evidence="1 2">
    <name type="scientific">Chitinophaga pollutisoli</name>
    <dbReference type="NCBI Taxonomy" id="3133966"/>
    <lineage>
        <taxon>Bacteria</taxon>
        <taxon>Pseudomonadati</taxon>
        <taxon>Bacteroidota</taxon>
        <taxon>Chitinophagia</taxon>
        <taxon>Chitinophagales</taxon>
        <taxon>Chitinophagaceae</taxon>
        <taxon>Chitinophaga</taxon>
    </lineage>
</organism>
<protein>
    <submittedName>
        <fullName evidence="1">Uncharacterized protein</fullName>
    </submittedName>
</protein>
<proteinExistence type="predicted"/>
<evidence type="ECO:0000313" key="1">
    <source>
        <dbReference type="EMBL" id="WZN39895.1"/>
    </source>
</evidence>
<accession>A0ABZ2YJJ9</accession>
<evidence type="ECO:0000313" key="2">
    <source>
        <dbReference type="Proteomes" id="UP001485459"/>
    </source>
</evidence>